<dbReference type="AlphaFoldDB" id="A0A4C2A4P3"/>
<evidence type="ECO:0000313" key="2">
    <source>
        <dbReference type="Proteomes" id="UP000299102"/>
    </source>
</evidence>
<comment type="caution">
    <text evidence="1">The sequence shown here is derived from an EMBL/GenBank/DDBJ whole genome shotgun (WGS) entry which is preliminary data.</text>
</comment>
<keyword evidence="2" id="KW-1185">Reference proteome</keyword>
<organism evidence="1 2">
    <name type="scientific">Eumeta variegata</name>
    <name type="common">Bagworm moth</name>
    <name type="synonym">Eumeta japonica</name>
    <dbReference type="NCBI Taxonomy" id="151549"/>
    <lineage>
        <taxon>Eukaryota</taxon>
        <taxon>Metazoa</taxon>
        <taxon>Ecdysozoa</taxon>
        <taxon>Arthropoda</taxon>
        <taxon>Hexapoda</taxon>
        <taxon>Insecta</taxon>
        <taxon>Pterygota</taxon>
        <taxon>Neoptera</taxon>
        <taxon>Endopterygota</taxon>
        <taxon>Lepidoptera</taxon>
        <taxon>Glossata</taxon>
        <taxon>Ditrysia</taxon>
        <taxon>Tineoidea</taxon>
        <taxon>Psychidae</taxon>
        <taxon>Oiketicinae</taxon>
        <taxon>Eumeta</taxon>
    </lineage>
</organism>
<protein>
    <submittedName>
        <fullName evidence="1">Uncharacterized protein</fullName>
    </submittedName>
</protein>
<proteinExistence type="predicted"/>
<accession>A0A4C2A4P3</accession>
<sequence>MAAPAEHLGRLTARLISGRGLMRKLPRAEASSPVRLQHRWFRNVLHRAGAQSGPRVRADTATIIRRDRELGLLFSCKSLHRAVFFRFTRTPDVGSGVKTHVGDLLVHGRRAARGPAASYKYAWSASSVTGFIGWPRALFELLRYERNSILLHYKIEMSFVSMNVYDYMQQCS</sequence>
<gene>
    <name evidence="1" type="ORF">EVAR_66076_1</name>
</gene>
<dbReference type="EMBL" id="BGZK01002470">
    <property type="protein sequence ID" value="GBP94169.1"/>
    <property type="molecule type" value="Genomic_DNA"/>
</dbReference>
<evidence type="ECO:0000313" key="1">
    <source>
        <dbReference type="EMBL" id="GBP94169.1"/>
    </source>
</evidence>
<reference evidence="1 2" key="1">
    <citation type="journal article" date="2019" name="Commun. Biol.">
        <title>The bagworm genome reveals a unique fibroin gene that provides high tensile strength.</title>
        <authorList>
            <person name="Kono N."/>
            <person name="Nakamura H."/>
            <person name="Ohtoshi R."/>
            <person name="Tomita M."/>
            <person name="Numata K."/>
            <person name="Arakawa K."/>
        </authorList>
    </citation>
    <scope>NUCLEOTIDE SEQUENCE [LARGE SCALE GENOMIC DNA]</scope>
</reference>
<dbReference type="Proteomes" id="UP000299102">
    <property type="component" value="Unassembled WGS sequence"/>
</dbReference>
<name>A0A4C2A4P3_EUMVA</name>